<dbReference type="Gene3D" id="1.25.10.70">
    <property type="match status" value="1"/>
</dbReference>
<sequence length="1916" mass="220537">MFKLSSDSSLSPTKSRTSVEPALVQRFGRLVFLARPIYSAFEKKSETVTEMKASFVTIRTTLILSDGQCPPSVMEKILDDKLDCLKCGLDYFDQKKLTAPPPLTNNKQPFELTESNVSSLIQLDQSFCKELIHSFQEENVTWSQWNDFELKEKFIQHYFEERSSIIEILCYLFFSAQDPEKVYHDLAREIIQNHFLDDVFTENIFDQFQRKSRSSVPQNFLATDMASIWAIQSVKEQKVLLDLLFIRYAVKSPEHSIHLLLLKFLQHSLNTRFGKDQPIEQFLDNIGREMVSQVHDLSQILIIIILFVEFKVDTILPSAPLHLKQTAPQKDIMVVNEIALKMGNDQTHGIFLWIWSSYLSHLQAFFDETSWPYDYQDLETIANNIVRDCGIKAFKLDVISNILRILKGSCFQPDEPYITGYKLVFKHFFMSIFEAYEVNHLVDYNGLIECFALVFGEYGPCQEFWEEDFDHPKRRSLLDLAITRFPQQFHPLMRLLIALASDEASAKYIFEFFQSLPVCCYSAAEYQLSTALNSAYIVYAKQPIKILENIYQKTITIPQGTCGNVVSLVNGEKIVRWKINYSAWQLFIGMLESFPLSEIEDISTDDDTRISRIREILQLINTMLINAPGLVEPMVEHLDSFKEMNEPNKDLSEIIFEVIKNVLDVSRISSGEIELVANGFKCLKALLPYFGKKIILYLKQSSLLPNESANDLMADDVQSIDQLQYLLMEKECVSGSYPVTIAFLDLVIGILSNVERDYLVVDQEIWTSPLEVLRSCVSYVLNVIFVSFDHWRYNNPLERVQIGSKCLEIFNRIMLGCPPVKGHIKYNDPMVCTKESDLQHSLKEYVASNFLTDGGLYHALPLFSIIEKGKESRYYLGKNSNYQMVQGSTNLLELALQFLLRLLKFHKLTNTESSWLEITLLDRTTGNNRRGLIFVIASLIKYTGSFSVPIMACELLALLFTLSIRSISNCPSLSGLFGNDTESKDLLTAYLYRLKKEVQAPDLQVAILNFFTVATQAQSGPIIYGGDVFYDLLDRKGKRKSTDATPSDSVIRIILEFLQDWQILLQEKPTLLLAATRFLDVLWESIRKPDHEILQKLRNDSKFWENIASILFADLNTDVPKINDLYLSQDDLVSNSNNMVMQECCHLNIKARVLRILAHEIRFTKSSTTRGSKDLNEVFKETSSGGLRTLFAEIKDANSLIKWLRSFTCIDYDPSIQRSLYEIADNFIPGIKLNRLNVLYWSEDYDMSHSYGDSYMYDVNLARKLMTIREDPEDSDKFLYALCTENHHWSRVDAQVVLLRSWKYFMETASDRLNGALWVSKNNVNVSWPIMKGIAERIEEETRDGHVVMLTVRDDLATLLLRLLEQFSIIDDQPKSERAIQYAELITLLHNGIMSVIFPIRDSVEGRSTPAFHRPLLQSLLLCLRALNNADDFLSSNERILSEFRHTCRSLLSEISALLESLTSRNLNNNSIEEDILTLIAIMEKLIQPLCNPFPTVWLKILEDHHIINLLLRTFTQSMTLPWKDRPIYFDSVTYFLLSLANVPVAAKQLYVDGIMNEFCNNKLSLSLQAGTVVHDSKEDWHQVWCFMLAVVTSILGTIESKERDNFLNNVVGFINLFVNQILHAMACELPLSMPYIEEILRTTMLFYQLSIHFGQLDETSLSRFYEDSLITLLAKINYLFTHPKYTSRMILPMSPEEKEQSETPLSDGMKSAFKKVLPAVDVSSPDSNEMNRFLQNVQQKLLFITRNILATYINITNAQGVLTMSIPIWSEHRVYFEPLMKVSDKEPSTVATLLELMEYGVNLLEIWENSVESRDKIDDWQFWRITWSTTTTFIEMSFILAVSQLTSCFYSEPYKRKDVQDLMTEVSERVVKVQRLVKKLLNLGAKVKTEEIELKSLEVVLRGLQQFSTKTLDSI</sequence>
<dbReference type="EMBL" id="CAJVPV010001251">
    <property type="protein sequence ID" value="CAG8491373.1"/>
    <property type="molecule type" value="Genomic_DNA"/>
</dbReference>
<gene>
    <name evidence="10" type="ORF">AMORRO_LOCUS2793</name>
</gene>
<evidence type="ECO:0000259" key="9">
    <source>
        <dbReference type="Pfam" id="PF21093"/>
    </source>
</evidence>
<evidence type="ECO:0000256" key="7">
    <source>
        <dbReference type="ARBA" id="ARBA00023242"/>
    </source>
</evidence>
<evidence type="ECO:0000256" key="5">
    <source>
        <dbReference type="ARBA" id="ARBA00023010"/>
    </source>
</evidence>
<dbReference type="GO" id="GO:0006405">
    <property type="term" value="P:RNA export from nucleus"/>
    <property type="evidence" value="ECO:0007669"/>
    <property type="project" value="TreeGrafter"/>
</dbReference>
<dbReference type="Pfam" id="PF21093">
    <property type="entry name" value="Nup188_N-subdom_III"/>
    <property type="match status" value="1"/>
</dbReference>
<evidence type="ECO:0000259" key="8">
    <source>
        <dbReference type="Pfam" id="PF18378"/>
    </source>
</evidence>
<name>A0A9N8ZFR9_9GLOM</name>
<keyword evidence="7" id="KW-0539">Nucleus</keyword>
<evidence type="ECO:0000313" key="11">
    <source>
        <dbReference type="Proteomes" id="UP000789342"/>
    </source>
</evidence>
<dbReference type="GO" id="GO:0051028">
    <property type="term" value="P:mRNA transport"/>
    <property type="evidence" value="ECO:0007669"/>
    <property type="project" value="UniProtKB-KW"/>
</dbReference>
<dbReference type="GO" id="GO:0044611">
    <property type="term" value="C:nuclear pore inner ring"/>
    <property type="evidence" value="ECO:0007669"/>
    <property type="project" value="TreeGrafter"/>
</dbReference>
<comment type="subcellular location">
    <subcellularLocation>
        <location evidence="1">Nucleus</location>
        <location evidence="1">Nuclear pore complex</location>
    </subcellularLocation>
</comment>
<dbReference type="OrthoDB" id="2371808at2759"/>
<feature type="domain" description="Nuclear pore protein Nup188 C-terminal" evidence="8">
    <location>
        <begin position="1410"/>
        <end position="1574"/>
    </location>
</feature>
<dbReference type="GO" id="GO:0006606">
    <property type="term" value="P:protein import into nucleus"/>
    <property type="evidence" value="ECO:0007669"/>
    <property type="project" value="TreeGrafter"/>
</dbReference>
<reference evidence="10" key="1">
    <citation type="submission" date="2021-06" db="EMBL/GenBank/DDBJ databases">
        <authorList>
            <person name="Kallberg Y."/>
            <person name="Tangrot J."/>
            <person name="Rosling A."/>
        </authorList>
    </citation>
    <scope>NUCLEOTIDE SEQUENCE</scope>
    <source>
        <strain evidence="10">CL551</strain>
    </source>
</reference>
<evidence type="ECO:0000313" key="10">
    <source>
        <dbReference type="EMBL" id="CAG8491373.1"/>
    </source>
</evidence>
<keyword evidence="4" id="KW-0653">Protein transport</keyword>
<keyword evidence="2" id="KW-0813">Transport</keyword>
<evidence type="ECO:0000256" key="2">
    <source>
        <dbReference type="ARBA" id="ARBA00022448"/>
    </source>
</evidence>
<evidence type="ECO:0000256" key="6">
    <source>
        <dbReference type="ARBA" id="ARBA00023132"/>
    </source>
</evidence>
<evidence type="ECO:0000256" key="1">
    <source>
        <dbReference type="ARBA" id="ARBA00004567"/>
    </source>
</evidence>
<dbReference type="InterPro" id="IPR044840">
    <property type="entry name" value="Nup188"/>
</dbReference>
<accession>A0A9N8ZFR9</accession>
<dbReference type="Proteomes" id="UP000789342">
    <property type="component" value="Unassembled WGS sequence"/>
</dbReference>
<evidence type="ECO:0000256" key="3">
    <source>
        <dbReference type="ARBA" id="ARBA00022816"/>
    </source>
</evidence>
<dbReference type="GO" id="GO:0017056">
    <property type="term" value="F:structural constituent of nuclear pore"/>
    <property type="evidence" value="ECO:0007669"/>
    <property type="project" value="InterPro"/>
</dbReference>
<dbReference type="PANTHER" id="PTHR31431:SF1">
    <property type="entry name" value="NUCLEOPORIN NUP188"/>
    <property type="match status" value="1"/>
</dbReference>
<dbReference type="Pfam" id="PF18378">
    <property type="entry name" value="Nup188_C"/>
    <property type="match status" value="1"/>
</dbReference>
<organism evidence="10 11">
    <name type="scientific">Acaulospora morrowiae</name>
    <dbReference type="NCBI Taxonomy" id="94023"/>
    <lineage>
        <taxon>Eukaryota</taxon>
        <taxon>Fungi</taxon>
        <taxon>Fungi incertae sedis</taxon>
        <taxon>Mucoromycota</taxon>
        <taxon>Glomeromycotina</taxon>
        <taxon>Glomeromycetes</taxon>
        <taxon>Diversisporales</taxon>
        <taxon>Acaulosporaceae</taxon>
        <taxon>Acaulospora</taxon>
    </lineage>
</organism>
<dbReference type="InterPro" id="IPR048883">
    <property type="entry name" value="Nup188_N-subdom_III"/>
</dbReference>
<evidence type="ECO:0000256" key="4">
    <source>
        <dbReference type="ARBA" id="ARBA00022927"/>
    </source>
</evidence>
<comment type="caution">
    <text evidence="10">The sequence shown here is derived from an EMBL/GenBank/DDBJ whole genome shotgun (WGS) entry which is preliminary data.</text>
</comment>
<dbReference type="PANTHER" id="PTHR31431">
    <property type="entry name" value="NUCLEOPORIN NUP188 HOMOLOG"/>
    <property type="match status" value="1"/>
</dbReference>
<keyword evidence="6" id="KW-0906">Nuclear pore complex</keyword>
<keyword evidence="3" id="KW-0509">mRNA transport</keyword>
<feature type="domain" description="Nucleoporin Nup188 N-terminal subdomain III" evidence="9">
    <location>
        <begin position="575"/>
        <end position="1020"/>
    </location>
</feature>
<keyword evidence="11" id="KW-1185">Reference proteome</keyword>
<dbReference type="InterPro" id="IPR041634">
    <property type="entry name" value="Nup188_C"/>
</dbReference>
<keyword evidence="5" id="KW-0811">Translocation</keyword>
<protein>
    <submittedName>
        <fullName evidence="10">9639_t:CDS:1</fullName>
    </submittedName>
</protein>
<proteinExistence type="predicted"/>